<accession>A0AAD9P798</accession>
<feature type="transmembrane region" description="Helical" evidence="6">
    <location>
        <begin position="6"/>
        <end position="29"/>
    </location>
</feature>
<evidence type="ECO:0000256" key="4">
    <source>
        <dbReference type="ARBA" id="ARBA00023136"/>
    </source>
</evidence>
<dbReference type="Proteomes" id="UP001209878">
    <property type="component" value="Unassembled WGS sequence"/>
</dbReference>
<feature type="transmembrane region" description="Helical" evidence="6">
    <location>
        <begin position="41"/>
        <end position="62"/>
    </location>
</feature>
<keyword evidence="3 6" id="KW-1133">Transmembrane helix</keyword>
<organism evidence="7 8">
    <name type="scientific">Ridgeia piscesae</name>
    <name type="common">Tubeworm</name>
    <dbReference type="NCBI Taxonomy" id="27915"/>
    <lineage>
        <taxon>Eukaryota</taxon>
        <taxon>Metazoa</taxon>
        <taxon>Spiralia</taxon>
        <taxon>Lophotrochozoa</taxon>
        <taxon>Annelida</taxon>
        <taxon>Polychaeta</taxon>
        <taxon>Sedentaria</taxon>
        <taxon>Canalipalpata</taxon>
        <taxon>Sabellida</taxon>
        <taxon>Siboglinidae</taxon>
        <taxon>Ridgeia</taxon>
    </lineage>
</organism>
<dbReference type="EMBL" id="JAODUO010000108">
    <property type="protein sequence ID" value="KAK2189375.1"/>
    <property type="molecule type" value="Genomic_DNA"/>
</dbReference>
<feature type="region of interest" description="Disordered" evidence="5">
    <location>
        <begin position="112"/>
        <end position="133"/>
    </location>
</feature>
<sequence>MERWVAKAISLVIIYISILTVTLLPIWVATFFTRHGARGRVILSGISCFSGGIFLAAYLLVMAPEVRALLETSLMIPNRIQYPVPELAIGAGFFFIVTVELIVMKVKSCGRSHSPKTSENGVDAPPNSDGISAGSKMAQTTLELIDVAVDIAEAGDNVHSEGDMTTRDDTARKAEDAIADHGTMNRNPSVQLVIMNGDEPEPEIPVKPTANGTVAVSSLDIKRHATDRNCRGCDR</sequence>
<name>A0AAD9P798_RIDPI</name>
<proteinExistence type="predicted"/>
<dbReference type="GO" id="GO:0016020">
    <property type="term" value="C:membrane"/>
    <property type="evidence" value="ECO:0007669"/>
    <property type="project" value="UniProtKB-SubCell"/>
</dbReference>
<evidence type="ECO:0000256" key="6">
    <source>
        <dbReference type="SAM" id="Phobius"/>
    </source>
</evidence>
<evidence type="ECO:0000256" key="1">
    <source>
        <dbReference type="ARBA" id="ARBA00004141"/>
    </source>
</evidence>
<dbReference type="GO" id="GO:0046873">
    <property type="term" value="F:metal ion transmembrane transporter activity"/>
    <property type="evidence" value="ECO:0007669"/>
    <property type="project" value="InterPro"/>
</dbReference>
<protein>
    <submittedName>
        <fullName evidence="7">Uncharacterized protein</fullName>
    </submittedName>
</protein>
<feature type="transmembrane region" description="Helical" evidence="6">
    <location>
        <begin position="82"/>
        <end position="103"/>
    </location>
</feature>
<keyword evidence="2 6" id="KW-0812">Transmembrane</keyword>
<dbReference type="AlphaFoldDB" id="A0AAD9P798"/>
<evidence type="ECO:0000313" key="8">
    <source>
        <dbReference type="Proteomes" id="UP001209878"/>
    </source>
</evidence>
<evidence type="ECO:0000256" key="3">
    <source>
        <dbReference type="ARBA" id="ARBA00022989"/>
    </source>
</evidence>
<dbReference type="Pfam" id="PF02535">
    <property type="entry name" value="Zip"/>
    <property type="match status" value="1"/>
</dbReference>
<comment type="subcellular location">
    <subcellularLocation>
        <location evidence="1">Membrane</location>
        <topology evidence="1">Multi-pass membrane protein</topology>
    </subcellularLocation>
</comment>
<dbReference type="InterPro" id="IPR003689">
    <property type="entry name" value="ZIP"/>
</dbReference>
<reference evidence="7" key="1">
    <citation type="journal article" date="2023" name="Mol. Biol. Evol.">
        <title>Third-Generation Sequencing Reveals the Adaptive Role of the Epigenome in Three Deep-Sea Polychaetes.</title>
        <authorList>
            <person name="Perez M."/>
            <person name="Aroh O."/>
            <person name="Sun Y."/>
            <person name="Lan Y."/>
            <person name="Juniper S.K."/>
            <person name="Young C.R."/>
            <person name="Angers B."/>
            <person name="Qian P.Y."/>
        </authorList>
    </citation>
    <scope>NUCLEOTIDE SEQUENCE</scope>
    <source>
        <strain evidence="7">R07B-5</strain>
    </source>
</reference>
<evidence type="ECO:0000313" key="7">
    <source>
        <dbReference type="EMBL" id="KAK2189375.1"/>
    </source>
</evidence>
<comment type="caution">
    <text evidence="7">The sequence shown here is derived from an EMBL/GenBank/DDBJ whole genome shotgun (WGS) entry which is preliminary data.</text>
</comment>
<evidence type="ECO:0000256" key="2">
    <source>
        <dbReference type="ARBA" id="ARBA00022692"/>
    </source>
</evidence>
<evidence type="ECO:0000256" key="5">
    <source>
        <dbReference type="SAM" id="MobiDB-lite"/>
    </source>
</evidence>
<keyword evidence="8" id="KW-1185">Reference proteome</keyword>
<gene>
    <name evidence="7" type="ORF">NP493_108g04003</name>
</gene>
<keyword evidence="4 6" id="KW-0472">Membrane</keyword>